<dbReference type="PROSITE" id="PS51352">
    <property type="entry name" value="THIOREDOXIN_2"/>
    <property type="match status" value="1"/>
</dbReference>
<dbReference type="Proteomes" id="UP001181622">
    <property type="component" value="Unassembled WGS sequence"/>
</dbReference>
<feature type="domain" description="Thioredoxin" evidence="6">
    <location>
        <begin position="26"/>
        <end position="191"/>
    </location>
</feature>
<protein>
    <submittedName>
        <fullName evidence="7">Peroxiredoxin</fullName>
    </submittedName>
</protein>
<dbReference type="InterPro" id="IPR036249">
    <property type="entry name" value="Thioredoxin-like_sf"/>
</dbReference>
<dbReference type="CDD" id="cd03017">
    <property type="entry name" value="PRX_BCP"/>
    <property type="match status" value="1"/>
</dbReference>
<keyword evidence="5" id="KW-0676">Redox-active center</keyword>
<keyword evidence="8" id="KW-1185">Reference proteome</keyword>
<gene>
    <name evidence="7" type="ORF">IHQ68_19785</name>
</gene>
<reference evidence="7" key="1">
    <citation type="submission" date="2020-10" db="EMBL/GenBank/DDBJ databases">
        <authorList>
            <person name="Abbas A."/>
            <person name="Razzaq R."/>
            <person name="Waqas M."/>
            <person name="Abbas N."/>
            <person name="Nielsen T.K."/>
            <person name="Hansen L.H."/>
            <person name="Hussain S."/>
            <person name="Shahid M."/>
        </authorList>
    </citation>
    <scope>NUCLEOTIDE SEQUENCE</scope>
    <source>
        <strain evidence="7">S14</strain>
    </source>
</reference>
<organism evidence="7 8">
    <name type="scientific">Chelatococcus sambhunathii</name>
    <dbReference type="NCBI Taxonomy" id="363953"/>
    <lineage>
        <taxon>Bacteria</taxon>
        <taxon>Pseudomonadati</taxon>
        <taxon>Pseudomonadota</taxon>
        <taxon>Alphaproteobacteria</taxon>
        <taxon>Hyphomicrobiales</taxon>
        <taxon>Chelatococcaceae</taxon>
        <taxon>Chelatococcus</taxon>
    </lineage>
</organism>
<evidence type="ECO:0000256" key="5">
    <source>
        <dbReference type="ARBA" id="ARBA00023284"/>
    </source>
</evidence>
<evidence type="ECO:0000313" key="7">
    <source>
        <dbReference type="EMBL" id="MDR4308869.1"/>
    </source>
</evidence>
<dbReference type="Gene3D" id="3.40.30.10">
    <property type="entry name" value="Glutaredoxin"/>
    <property type="match status" value="1"/>
</dbReference>
<evidence type="ECO:0000256" key="2">
    <source>
        <dbReference type="ARBA" id="ARBA00022862"/>
    </source>
</evidence>
<dbReference type="InterPro" id="IPR013766">
    <property type="entry name" value="Thioredoxin_domain"/>
</dbReference>
<keyword evidence="3" id="KW-0560">Oxidoreductase</keyword>
<dbReference type="EMBL" id="JADBEO010000085">
    <property type="protein sequence ID" value="MDR4308869.1"/>
    <property type="molecule type" value="Genomic_DNA"/>
</dbReference>
<sequence>MAETSTVAAPDWSAIPAPVDDGGCAHLAGLTLPSIPLAATDGSTIDLSALPGRAVVYAYPRTGRPGVENPDGWDMIPGARGCTPQSCSFRDHFAELKELGVDHLFGLSTQPSAYQSEAAERLHLPFAVLSDEALTLSKAIDLPLFEAGGETLTKRFTLVIDDGVVTKVFYPVFPPDRSAQDVVDWLRSEQGQA</sequence>
<dbReference type="PANTHER" id="PTHR42801">
    <property type="entry name" value="THIOREDOXIN-DEPENDENT PEROXIDE REDUCTASE"/>
    <property type="match status" value="1"/>
</dbReference>
<accession>A0ABU1DLK0</accession>
<dbReference type="RefSeq" id="WP_309394977.1">
    <property type="nucleotide sequence ID" value="NZ_JADBEO010000085.1"/>
</dbReference>
<evidence type="ECO:0000256" key="4">
    <source>
        <dbReference type="ARBA" id="ARBA00023157"/>
    </source>
</evidence>
<dbReference type="Pfam" id="PF08534">
    <property type="entry name" value="Redoxin"/>
    <property type="match status" value="1"/>
</dbReference>
<dbReference type="SUPFAM" id="SSF52833">
    <property type="entry name" value="Thioredoxin-like"/>
    <property type="match status" value="1"/>
</dbReference>
<evidence type="ECO:0000256" key="3">
    <source>
        <dbReference type="ARBA" id="ARBA00023002"/>
    </source>
</evidence>
<dbReference type="PANTHER" id="PTHR42801:SF21">
    <property type="entry name" value="BCPB PROTEIN"/>
    <property type="match status" value="1"/>
</dbReference>
<name>A0ABU1DLK0_9HYPH</name>
<comment type="caution">
    <text evidence="7">The sequence shown here is derived from an EMBL/GenBank/DDBJ whole genome shotgun (WGS) entry which is preliminary data.</text>
</comment>
<keyword evidence="4" id="KW-1015">Disulfide bond</keyword>
<dbReference type="InterPro" id="IPR013740">
    <property type="entry name" value="Redoxin"/>
</dbReference>
<keyword evidence="2" id="KW-0049">Antioxidant</keyword>
<evidence type="ECO:0000313" key="8">
    <source>
        <dbReference type="Proteomes" id="UP001181622"/>
    </source>
</evidence>
<evidence type="ECO:0000256" key="1">
    <source>
        <dbReference type="ARBA" id="ARBA00022559"/>
    </source>
</evidence>
<dbReference type="InterPro" id="IPR050924">
    <property type="entry name" value="Peroxiredoxin_BCP/PrxQ"/>
</dbReference>
<keyword evidence="1" id="KW-0575">Peroxidase</keyword>
<evidence type="ECO:0000259" key="6">
    <source>
        <dbReference type="PROSITE" id="PS51352"/>
    </source>
</evidence>
<proteinExistence type="predicted"/>